<dbReference type="Pfam" id="PF13439">
    <property type="entry name" value="Glyco_transf_4"/>
    <property type="match status" value="1"/>
</dbReference>
<dbReference type="Gene3D" id="3.40.50.2000">
    <property type="entry name" value="Glycogen Phosphorylase B"/>
    <property type="match status" value="2"/>
</dbReference>
<evidence type="ECO:0000313" key="4">
    <source>
        <dbReference type="Proteomes" id="UP001180481"/>
    </source>
</evidence>
<sequence>MSSKKNKIAVLIYSLAGGGAERVVSQLIPYLEDKNKDVYLVVMNATRDYDFQTKNPLYFLEKSRPNENSLLKFLKLPFLAWKYHQFLKRNNINTSISFLTRPAYISILTKIFNKNRNILISERSNPSKQYGENNFHSKINIFLIKYLYPKSNLIITNSKGTKLDLINKFQISEDLISTIYNPIDIEKIENILPETSIFDTNYFNIITVGRLDRGKNHVLLIKVMALLKQEKVRLYILGKGPLNEELNGLIAKLGLSENVFLLGFDENPYKYMKAANLFVFSSNHEGFPNVVLEALACKLPIVSTNCPYGPNEIMNAEVKFDLDTNLHTDYGILTPLNNKTMFHEALLCMLQDPKYRKQCIEKSSERVQLFSKDLILEEYFQTINSFKD</sequence>
<dbReference type="PANTHER" id="PTHR12526:SF630">
    <property type="entry name" value="GLYCOSYLTRANSFERASE"/>
    <property type="match status" value="1"/>
</dbReference>
<dbReference type="Proteomes" id="UP001180481">
    <property type="component" value="Chromosome"/>
</dbReference>
<organism evidence="3 4">
    <name type="scientific">Flavobacterium nakdongensis</name>
    <dbReference type="NCBI Taxonomy" id="3073563"/>
    <lineage>
        <taxon>Bacteria</taxon>
        <taxon>Pseudomonadati</taxon>
        <taxon>Bacteroidota</taxon>
        <taxon>Flavobacteriia</taxon>
        <taxon>Flavobacteriales</taxon>
        <taxon>Flavobacteriaceae</taxon>
        <taxon>Flavobacterium</taxon>
    </lineage>
</organism>
<keyword evidence="3" id="KW-0808">Transferase</keyword>
<accession>A0ABY9RAY4</accession>
<evidence type="ECO:0000313" key="3">
    <source>
        <dbReference type="EMBL" id="WMW77367.1"/>
    </source>
</evidence>
<dbReference type="CDD" id="cd03811">
    <property type="entry name" value="GT4_GT28_WabH-like"/>
    <property type="match status" value="1"/>
</dbReference>
<dbReference type="EMBL" id="CP133721">
    <property type="protein sequence ID" value="WMW77367.1"/>
    <property type="molecule type" value="Genomic_DNA"/>
</dbReference>
<evidence type="ECO:0000259" key="2">
    <source>
        <dbReference type="Pfam" id="PF13439"/>
    </source>
</evidence>
<dbReference type="SUPFAM" id="SSF53756">
    <property type="entry name" value="UDP-Glycosyltransferase/glycogen phosphorylase"/>
    <property type="match status" value="1"/>
</dbReference>
<name>A0ABY9RAY4_9FLAO</name>
<evidence type="ECO:0000259" key="1">
    <source>
        <dbReference type="Pfam" id="PF00534"/>
    </source>
</evidence>
<dbReference type="InterPro" id="IPR001296">
    <property type="entry name" value="Glyco_trans_1"/>
</dbReference>
<dbReference type="InterPro" id="IPR028098">
    <property type="entry name" value="Glyco_trans_4-like_N"/>
</dbReference>
<dbReference type="RefSeq" id="WP_309531742.1">
    <property type="nucleotide sequence ID" value="NZ_CP133721.1"/>
</dbReference>
<protein>
    <submittedName>
        <fullName evidence="3">Glycosyltransferase</fullName>
        <ecNumber evidence="3">2.4.-.-</ecNumber>
    </submittedName>
</protein>
<feature type="domain" description="Glycosyl transferase family 1" evidence="1">
    <location>
        <begin position="198"/>
        <end position="364"/>
    </location>
</feature>
<keyword evidence="4" id="KW-1185">Reference proteome</keyword>
<gene>
    <name evidence="3" type="ORF">RF683_07685</name>
</gene>
<dbReference type="EC" id="2.4.-.-" evidence="3"/>
<feature type="domain" description="Glycosyltransferase subfamily 4-like N-terminal" evidence="2">
    <location>
        <begin position="18"/>
        <end position="186"/>
    </location>
</feature>
<dbReference type="Pfam" id="PF00534">
    <property type="entry name" value="Glycos_transf_1"/>
    <property type="match status" value="1"/>
</dbReference>
<dbReference type="GO" id="GO:0016757">
    <property type="term" value="F:glycosyltransferase activity"/>
    <property type="evidence" value="ECO:0007669"/>
    <property type="project" value="UniProtKB-KW"/>
</dbReference>
<reference evidence="3" key="1">
    <citation type="submission" date="2023-09" db="EMBL/GenBank/DDBJ databases">
        <title>Flavobacterium sp. 20NA77.7 isolated from freshwater.</title>
        <authorList>
            <person name="Le V."/>
            <person name="Ko S.-R."/>
            <person name="Ahn C.-Y."/>
            <person name="Oh H.-M."/>
        </authorList>
    </citation>
    <scope>NUCLEOTIDE SEQUENCE</scope>
    <source>
        <strain evidence="3">20NA77.7</strain>
    </source>
</reference>
<dbReference type="PANTHER" id="PTHR12526">
    <property type="entry name" value="GLYCOSYLTRANSFERASE"/>
    <property type="match status" value="1"/>
</dbReference>
<keyword evidence="3" id="KW-0328">Glycosyltransferase</keyword>
<proteinExistence type="predicted"/>